<keyword evidence="3" id="KW-1185">Reference proteome</keyword>
<protein>
    <submittedName>
        <fullName evidence="2">9084_t:CDS:1</fullName>
    </submittedName>
</protein>
<dbReference type="AlphaFoldDB" id="A0A9N8YUC7"/>
<reference evidence="2" key="1">
    <citation type="submission" date="2021-06" db="EMBL/GenBank/DDBJ databases">
        <authorList>
            <person name="Kallberg Y."/>
            <person name="Tangrot J."/>
            <person name="Rosling A."/>
        </authorList>
    </citation>
    <scope>NUCLEOTIDE SEQUENCE</scope>
    <source>
        <strain evidence="2">MT106</strain>
    </source>
</reference>
<dbReference type="EMBL" id="CAJVPL010000119">
    <property type="protein sequence ID" value="CAG8449855.1"/>
    <property type="molecule type" value="Genomic_DNA"/>
</dbReference>
<dbReference type="SUPFAM" id="SSF46565">
    <property type="entry name" value="Chaperone J-domain"/>
    <property type="match status" value="1"/>
</dbReference>
<evidence type="ECO:0000256" key="1">
    <source>
        <dbReference type="SAM" id="Coils"/>
    </source>
</evidence>
<dbReference type="InterPro" id="IPR036869">
    <property type="entry name" value="J_dom_sf"/>
</dbReference>
<dbReference type="OrthoDB" id="10625276at2759"/>
<keyword evidence="1" id="KW-0175">Coiled coil</keyword>
<evidence type="ECO:0000313" key="2">
    <source>
        <dbReference type="EMBL" id="CAG8449855.1"/>
    </source>
</evidence>
<accession>A0A9N8YUC7</accession>
<sequence>MQEINRAYEVLGNEELRKRYDLGETQFTFTASESNYSHEEELKNISDELKRLREEQKILARKDVINIVDFEMLITEIFPSKLERINNPYFDKTKSHAIEAIEEAMKEKDLKSQNNQTDLAREVNNLKQLVQQLEKEVNQLKAEIQELKKENDNSPELNSYLTKKESELQSKQSKLGQLRSIVEIGSSESKKPKSDNKFPTGLVVGGVINSIVSPKQVIGKELASLLVKGKKCAKYP</sequence>
<proteinExistence type="predicted"/>
<feature type="coiled-coil region" evidence="1">
    <location>
        <begin position="116"/>
        <end position="157"/>
    </location>
</feature>
<feature type="coiled-coil region" evidence="1">
    <location>
        <begin position="35"/>
        <end position="62"/>
    </location>
</feature>
<evidence type="ECO:0000313" key="3">
    <source>
        <dbReference type="Proteomes" id="UP000789831"/>
    </source>
</evidence>
<dbReference type="Proteomes" id="UP000789831">
    <property type="component" value="Unassembled WGS sequence"/>
</dbReference>
<name>A0A9N8YUC7_9GLOM</name>
<organism evidence="2 3">
    <name type="scientific">Ambispora gerdemannii</name>
    <dbReference type="NCBI Taxonomy" id="144530"/>
    <lineage>
        <taxon>Eukaryota</taxon>
        <taxon>Fungi</taxon>
        <taxon>Fungi incertae sedis</taxon>
        <taxon>Mucoromycota</taxon>
        <taxon>Glomeromycotina</taxon>
        <taxon>Glomeromycetes</taxon>
        <taxon>Archaeosporales</taxon>
        <taxon>Ambisporaceae</taxon>
        <taxon>Ambispora</taxon>
    </lineage>
</organism>
<gene>
    <name evidence="2" type="ORF">AGERDE_LOCUS1661</name>
</gene>
<comment type="caution">
    <text evidence="2">The sequence shown here is derived from an EMBL/GenBank/DDBJ whole genome shotgun (WGS) entry which is preliminary data.</text>
</comment>